<dbReference type="PANTHER" id="PTHR39190">
    <property type="entry name" value="FLAGELLAR ASSEMBLY FACTOR FLIW"/>
    <property type="match status" value="1"/>
</dbReference>
<sequence length="150" mass="16657">MQINTTRFGAVEIRSSDIIDFPLGLIGLEGCRRWVVFADAQNEGLGWLQSLDRAEVALAIVSPRRFVSGYRVRVAARDLQVLEAPQDSDLQVVVSVSHHDSGPQGGGLSLNLKAPLVVCLETRRGRQIIAKDDHPVRHWLGRRLPMRRSA</sequence>
<keyword evidence="2 4" id="KW-1005">Bacterial flagellum biogenesis</keyword>
<dbReference type="AlphaFoldDB" id="A0A5C5VVS8"/>
<evidence type="ECO:0000313" key="6">
    <source>
        <dbReference type="Proteomes" id="UP000318995"/>
    </source>
</evidence>
<evidence type="ECO:0000256" key="4">
    <source>
        <dbReference type="HAMAP-Rule" id="MF_01185"/>
    </source>
</evidence>
<dbReference type="GO" id="GO:0005737">
    <property type="term" value="C:cytoplasm"/>
    <property type="evidence" value="ECO:0007669"/>
    <property type="project" value="UniProtKB-SubCell"/>
</dbReference>
<name>A0A5C5VVS8_9BACT</name>
<evidence type="ECO:0000256" key="3">
    <source>
        <dbReference type="ARBA" id="ARBA00022845"/>
    </source>
</evidence>
<dbReference type="Gene3D" id="2.30.290.10">
    <property type="entry name" value="BH3618-like"/>
    <property type="match status" value="1"/>
</dbReference>
<dbReference type="InterPro" id="IPR024046">
    <property type="entry name" value="Flagellar_assmbl_FliW_dom_sf"/>
</dbReference>
<evidence type="ECO:0000256" key="2">
    <source>
        <dbReference type="ARBA" id="ARBA00022795"/>
    </source>
</evidence>
<comment type="caution">
    <text evidence="5">The sequence shown here is derived from an EMBL/GenBank/DDBJ whole genome shotgun (WGS) entry which is preliminary data.</text>
</comment>
<comment type="similarity">
    <text evidence="4">Belongs to the FliW family.</text>
</comment>
<gene>
    <name evidence="4 5" type="primary">fliW</name>
    <name evidence="5" type="ORF">Pla111_26670</name>
</gene>
<dbReference type="Proteomes" id="UP000318995">
    <property type="component" value="Unassembled WGS sequence"/>
</dbReference>
<dbReference type="HAMAP" id="MF_01185">
    <property type="entry name" value="FliW"/>
    <property type="match status" value="1"/>
</dbReference>
<keyword evidence="5" id="KW-0282">Flagellum</keyword>
<keyword evidence="1 4" id="KW-0963">Cytoplasm</keyword>
<proteinExistence type="inferred from homology"/>
<dbReference type="Pfam" id="PF02623">
    <property type="entry name" value="FliW"/>
    <property type="match status" value="1"/>
</dbReference>
<reference evidence="5 6" key="1">
    <citation type="submission" date="2019-02" db="EMBL/GenBank/DDBJ databases">
        <title>Deep-cultivation of Planctomycetes and their phenomic and genomic characterization uncovers novel biology.</title>
        <authorList>
            <person name="Wiegand S."/>
            <person name="Jogler M."/>
            <person name="Boedeker C."/>
            <person name="Pinto D."/>
            <person name="Vollmers J."/>
            <person name="Rivas-Marin E."/>
            <person name="Kohn T."/>
            <person name="Peeters S.H."/>
            <person name="Heuer A."/>
            <person name="Rast P."/>
            <person name="Oberbeckmann S."/>
            <person name="Bunk B."/>
            <person name="Jeske O."/>
            <person name="Meyerdierks A."/>
            <person name="Storesund J.E."/>
            <person name="Kallscheuer N."/>
            <person name="Luecker S."/>
            <person name="Lage O.M."/>
            <person name="Pohl T."/>
            <person name="Merkel B.J."/>
            <person name="Hornburger P."/>
            <person name="Mueller R.-W."/>
            <person name="Bruemmer F."/>
            <person name="Labrenz M."/>
            <person name="Spormann A.M."/>
            <person name="Op Den Camp H."/>
            <person name="Overmann J."/>
            <person name="Amann R."/>
            <person name="Jetten M.S.M."/>
            <person name="Mascher T."/>
            <person name="Medema M.H."/>
            <person name="Devos D.P."/>
            <person name="Kaster A.-K."/>
            <person name="Ovreas L."/>
            <person name="Rohde M."/>
            <person name="Galperin M.Y."/>
            <person name="Jogler C."/>
        </authorList>
    </citation>
    <scope>NUCLEOTIDE SEQUENCE [LARGE SCALE GENOMIC DNA]</scope>
    <source>
        <strain evidence="5 6">Pla111</strain>
    </source>
</reference>
<keyword evidence="5" id="KW-0969">Cilium</keyword>
<evidence type="ECO:0000313" key="5">
    <source>
        <dbReference type="EMBL" id="TWT42694.1"/>
    </source>
</evidence>
<comment type="function">
    <text evidence="4">Acts as an anti-CsrA protein, binds CsrA and prevents it from repressing translation of its target genes, one of which is flagellin. Binds to flagellin and participates in the assembly of the flagellum.</text>
</comment>
<evidence type="ECO:0000256" key="1">
    <source>
        <dbReference type="ARBA" id="ARBA00022490"/>
    </source>
</evidence>
<dbReference type="SUPFAM" id="SSF141457">
    <property type="entry name" value="BH3618-like"/>
    <property type="match status" value="1"/>
</dbReference>
<dbReference type="RefSeq" id="WP_146574892.1">
    <property type="nucleotide sequence ID" value="NZ_SJPH01000006.1"/>
</dbReference>
<keyword evidence="5" id="KW-0966">Cell projection</keyword>
<dbReference type="InterPro" id="IPR003775">
    <property type="entry name" value="Flagellar_assembly_factor_FliW"/>
</dbReference>
<keyword evidence="3 4" id="KW-0810">Translation regulation</keyword>
<comment type="subcellular location">
    <subcellularLocation>
        <location evidence="4">Cytoplasm</location>
    </subcellularLocation>
</comment>
<dbReference type="EMBL" id="SJPH01000006">
    <property type="protein sequence ID" value="TWT42694.1"/>
    <property type="molecule type" value="Genomic_DNA"/>
</dbReference>
<accession>A0A5C5VVS8</accession>
<dbReference type="GO" id="GO:0006417">
    <property type="term" value="P:regulation of translation"/>
    <property type="evidence" value="ECO:0007669"/>
    <property type="project" value="UniProtKB-KW"/>
</dbReference>
<protein>
    <recommendedName>
        <fullName evidence="4">Flagellar assembly factor FliW</fullName>
    </recommendedName>
</protein>
<dbReference type="PANTHER" id="PTHR39190:SF1">
    <property type="entry name" value="FLAGELLAR ASSEMBLY FACTOR FLIW"/>
    <property type="match status" value="1"/>
</dbReference>
<organism evidence="5 6">
    <name type="scientific">Botrimarina hoheduenensis</name>
    <dbReference type="NCBI Taxonomy" id="2528000"/>
    <lineage>
        <taxon>Bacteria</taxon>
        <taxon>Pseudomonadati</taxon>
        <taxon>Planctomycetota</taxon>
        <taxon>Planctomycetia</taxon>
        <taxon>Pirellulales</taxon>
        <taxon>Lacipirellulaceae</taxon>
        <taxon>Botrimarina</taxon>
    </lineage>
</organism>
<comment type="subunit">
    <text evidence="4">Interacts with translational regulator CsrA and flagellin(s).</text>
</comment>
<keyword evidence="6" id="KW-1185">Reference proteome</keyword>
<dbReference type="OrthoDB" id="9801235at2"/>
<keyword evidence="4" id="KW-0143">Chaperone</keyword>
<dbReference type="GO" id="GO:0044780">
    <property type="term" value="P:bacterial-type flagellum assembly"/>
    <property type="evidence" value="ECO:0007669"/>
    <property type="project" value="UniProtKB-UniRule"/>
</dbReference>